<keyword evidence="2" id="KW-0238">DNA-binding</keyword>
<feature type="domain" description="IclR-ED" evidence="5">
    <location>
        <begin position="69"/>
        <end position="249"/>
    </location>
</feature>
<evidence type="ECO:0000259" key="4">
    <source>
        <dbReference type="PROSITE" id="PS51077"/>
    </source>
</evidence>
<keyword evidence="3" id="KW-0804">Transcription</keyword>
<organism evidence="6">
    <name type="scientific">uncultured Chloroflexia bacterium</name>
    <dbReference type="NCBI Taxonomy" id="1672391"/>
    <lineage>
        <taxon>Bacteria</taxon>
        <taxon>Bacillati</taxon>
        <taxon>Chloroflexota</taxon>
        <taxon>Chloroflexia</taxon>
        <taxon>environmental samples</taxon>
    </lineage>
</organism>
<evidence type="ECO:0008006" key="7">
    <source>
        <dbReference type="Google" id="ProtNLM"/>
    </source>
</evidence>
<reference evidence="6" key="1">
    <citation type="submission" date="2020-02" db="EMBL/GenBank/DDBJ databases">
        <authorList>
            <person name="Meier V. D."/>
        </authorList>
    </citation>
    <scope>NUCLEOTIDE SEQUENCE</scope>
    <source>
        <strain evidence="6">AVDCRST_MAG93</strain>
    </source>
</reference>
<dbReference type="GO" id="GO:0003677">
    <property type="term" value="F:DNA binding"/>
    <property type="evidence" value="ECO:0007669"/>
    <property type="project" value="UniProtKB-KW"/>
</dbReference>
<protein>
    <recommendedName>
        <fullName evidence="7">Transcriptional regulator, IclR family</fullName>
    </recommendedName>
</protein>
<proteinExistence type="predicted"/>
<dbReference type="GO" id="GO:0003700">
    <property type="term" value="F:DNA-binding transcription factor activity"/>
    <property type="evidence" value="ECO:0007669"/>
    <property type="project" value="TreeGrafter"/>
</dbReference>
<dbReference type="PANTHER" id="PTHR30136">
    <property type="entry name" value="HELIX-TURN-HELIX TRANSCRIPTIONAL REGULATOR, ICLR FAMILY"/>
    <property type="match status" value="1"/>
</dbReference>
<dbReference type="InterPro" id="IPR029016">
    <property type="entry name" value="GAF-like_dom_sf"/>
</dbReference>
<dbReference type="InterPro" id="IPR014757">
    <property type="entry name" value="Tscrpt_reg_IclR_C"/>
</dbReference>
<dbReference type="InterPro" id="IPR036390">
    <property type="entry name" value="WH_DNA-bd_sf"/>
</dbReference>
<sequence>MNTPAVKSAERVIRIFECFRDKQHGLSAKEISDQLRLPGSSTFVLLRSMVHIGYLHFDPTTREYYPTLLVTELGSWIPTFAYGLNDPRMLIETIRDATGETVTLSVQNNLSMQILDTAIGTQMIVLNIRTGDKLPLLISNIGRVSLSLRSDDEIAKLLKRAGGGALGGEPPPDIDSLMSEIAHIRKRGYGVGYDSVIAGLGAIAWPIDTNHPARTLVIALAGPTDRIRNNEKTIVNKVKAILKKHAPRR</sequence>
<name>A0A6J4NGP5_9CHLR</name>
<keyword evidence="1" id="KW-0805">Transcription regulation</keyword>
<dbReference type="PROSITE" id="PS51077">
    <property type="entry name" value="HTH_ICLR"/>
    <property type="match status" value="1"/>
</dbReference>
<gene>
    <name evidence="6" type="ORF">AVDCRST_MAG93-9550</name>
</gene>
<dbReference type="EMBL" id="CADCTR010003206">
    <property type="protein sequence ID" value="CAA9387582.1"/>
    <property type="molecule type" value="Genomic_DNA"/>
</dbReference>
<dbReference type="Pfam" id="PF09339">
    <property type="entry name" value="HTH_IclR"/>
    <property type="match status" value="1"/>
</dbReference>
<dbReference type="InterPro" id="IPR050707">
    <property type="entry name" value="HTH_MetabolicPath_Reg"/>
</dbReference>
<evidence type="ECO:0000313" key="6">
    <source>
        <dbReference type="EMBL" id="CAA9387582.1"/>
    </source>
</evidence>
<dbReference type="InterPro" id="IPR005471">
    <property type="entry name" value="Tscrpt_reg_IclR_N"/>
</dbReference>
<evidence type="ECO:0000256" key="2">
    <source>
        <dbReference type="ARBA" id="ARBA00023125"/>
    </source>
</evidence>
<dbReference type="Gene3D" id="1.10.10.10">
    <property type="entry name" value="Winged helix-like DNA-binding domain superfamily/Winged helix DNA-binding domain"/>
    <property type="match status" value="1"/>
</dbReference>
<dbReference type="SUPFAM" id="SSF46785">
    <property type="entry name" value="Winged helix' DNA-binding domain"/>
    <property type="match status" value="1"/>
</dbReference>
<dbReference type="PANTHER" id="PTHR30136:SF35">
    <property type="entry name" value="HTH-TYPE TRANSCRIPTIONAL REGULATOR RV1719"/>
    <property type="match status" value="1"/>
</dbReference>
<feature type="domain" description="HTH iclR-type" evidence="4">
    <location>
        <begin position="6"/>
        <end position="68"/>
    </location>
</feature>
<dbReference type="SUPFAM" id="SSF55781">
    <property type="entry name" value="GAF domain-like"/>
    <property type="match status" value="1"/>
</dbReference>
<dbReference type="Gene3D" id="3.30.450.40">
    <property type="match status" value="1"/>
</dbReference>
<dbReference type="InterPro" id="IPR036388">
    <property type="entry name" value="WH-like_DNA-bd_sf"/>
</dbReference>
<dbReference type="PROSITE" id="PS51078">
    <property type="entry name" value="ICLR_ED"/>
    <property type="match status" value="1"/>
</dbReference>
<evidence type="ECO:0000259" key="5">
    <source>
        <dbReference type="PROSITE" id="PS51078"/>
    </source>
</evidence>
<evidence type="ECO:0000256" key="1">
    <source>
        <dbReference type="ARBA" id="ARBA00023015"/>
    </source>
</evidence>
<dbReference type="AlphaFoldDB" id="A0A6J4NGP5"/>
<evidence type="ECO:0000256" key="3">
    <source>
        <dbReference type="ARBA" id="ARBA00023163"/>
    </source>
</evidence>
<dbReference type="Pfam" id="PF01614">
    <property type="entry name" value="IclR_C"/>
    <property type="match status" value="1"/>
</dbReference>
<dbReference type="GO" id="GO:0045892">
    <property type="term" value="P:negative regulation of DNA-templated transcription"/>
    <property type="evidence" value="ECO:0007669"/>
    <property type="project" value="TreeGrafter"/>
</dbReference>
<accession>A0A6J4NGP5</accession>